<name>A0A8J3M1S8_9MICO</name>
<evidence type="ECO:0000313" key="2">
    <source>
        <dbReference type="EMBL" id="GHF20144.1"/>
    </source>
</evidence>
<feature type="domain" description="PhnB-like" evidence="1">
    <location>
        <begin position="3"/>
        <end position="117"/>
    </location>
</feature>
<dbReference type="CDD" id="cd06588">
    <property type="entry name" value="PhnB_like"/>
    <property type="match status" value="1"/>
</dbReference>
<dbReference type="AlphaFoldDB" id="A0A8J3M1S8"/>
<dbReference type="SUPFAM" id="SSF54593">
    <property type="entry name" value="Glyoxalase/Bleomycin resistance protein/Dihydroxybiphenyl dioxygenase"/>
    <property type="match status" value="1"/>
</dbReference>
<accession>A0A8J3M1S8</accession>
<gene>
    <name evidence="2" type="ORF">GCM10011600_21310</name>
</gene>
<dbReference type="RefSeq" id="WP_191283489.1">
    <property type="nucleotide sequence ID" value="NZ_BNAI01000004.1"/>
</dbReference>
<protein>
    <submittedName>
        <fullName evidence="2">VOC family protein</fullName>
    </submittedName>
</protein>
<dbReference type="EMBL" id="BNAI01000004">
    <property type="protein sequence ID" value="GHF20144.1"/>
    <property type="molecule type" value="Genomic_DNA"/>
</dbReference>
<dbReference type="Pfam" id="PF06983">
    <property type="entry name" value="3-dmu-9_3-mt"/>
    <property type="match status" value="1"/>
</dbReference>
<dbReference type="Proteomes" id="UP000617531">
    <property type="component" value="Unassembled WGS sequence"/>
</dbReference>
<dbReference type="Gene3D" id="3.10.180.10">
    <property type="entry name" value="2,3-Dihydroxybiphenyl 1,2-Dioxygenase, domain 1"/>
    <property type="match status" value="1"/>
</dbReference>
<sequence length="158" mass="17802">MTTITPFLWFDDGLEQAIERYRTVFDDVEVHHEQRLPDGDGTFGGSILVAEFSICGQRVMGMNAGPQFPHTEAFSFYVRCADQAEVDRYWDGLIADGGEESQCGWLRDPWGVSWQIIPEALERLQADPDRDAANRVTQAMLGMRKIIVAELEDAFAAE</sequence>
<dbReference type="InterPro" id="IPR028973">
    <property type="entry name" value="PhnB-like"/>
</dbReference>
<dbReference type="InterPro" id="IPR009725">
    <property type="entry name" value="3_dmu_93_MTrfase"/>
</dbReference>
<comment type="caution">
    <text evidence="2">The sequence shown here is derived from an EMBL/GenBank/DDBJ whole genome shotgun (WGS) entry which is preliminary data.</text>
</comment>
<dbReference type="InterPro" id="IPR029068">
    <property type="entry name" value="Glyas_Bleomycin-R_OHBP_Dase"/>
</dbReference>
<reference evidence="2" key="1">
    <citation type="journal article" date="2014" name="Int. J. Syst. Evol. Microbiol.">
        <title>Complete genome sequence of Corynebacterium casei LMG S-19264T (=DSM 44701T), isolated from a smear-ripened cheese.</title>
        <authorList>
            <consortium name="US DOE Joint Genome Institute (JGI-PGF)"/>
            <person name="Walter F."/>
            <person name="Albersmeier A."/>
            <person name="Kalinowski J."/>
            <person name="Ruckert C."/>
        </authorList>
    </citation>
    <scope>NUCLEOTIDE SEQUENCE</scope>
    <source>
        <strain evidence="2">CGMCC 1.16548</strain>
    </source>
</reference>
<evidence type="ECO:0000313" key="3">
    <source>
        <dbReference type="Proteomes" id="UP000617531"/>
    </source>
</evidence>
<proteinExistence type="predicted"/>
<reference evidence="2" key="2">
    <citation type="submission" date="2020-09" db="EMBL/GenBank/DDBJ databases">
        <authorList>
            <person name="Sun Q."/>
            <person name="Zhou Y."/>
        </authorList>
    </citation>
    <scope>NUCLEOTIDE SEQUENCE</scope>
    <source>
        <strain evidence="2">CGMCC 1.16548</strain>
    </source>
</reference>
<evidence type="ECO:0000259" key="1">
    <source>
        <dbReference type="Pfam" id="PF06983"/>
    </source>
</evidence>
<keyword evidence="3" id="KW-1185">Reference proteome</keyword>
<dbReference type="PANTHER" id="PTHR33990:SF2">
    <property type="entry name" value="PHNB-LIKE DOMAIN-CONTAINING PROTEIN"/>
    <property type="match status" value="1"/>
</dbReference>
<dbReference type="PANTHER" id="PTHR33990">
    <property type="entry name" value="PROTEIN YJDN-RELATED"/>
    <property type="match status" value="1"/>
</dbReference>
<organism evidence="2 3">
    <name type="scientific">Pseudolysinimonas yzui</name>
    <dbReference type="NCBI Taxonomy" id="2708254"/>
    <lineage>
        <taxon>Bacteria</taxon>
        <taxon>Bacillati</taxon>
        <taxon>Actinomycetota</taxon>
        <taxon>Actinomycetes</taxon>
        <taxon>Micrococcales</taxon>
        <taxon>Microbacteriaceae</taxon>
        <taxon>Pseudolysinimonas</taxon>
    </lineage>
</organism>
<dbReference type="PIRSF" id="PIRSF021700">
    <property type="entry name" value="3_dmu_93_MTrfase"/>
    <property type="match status" value="1"/>
</dbReference>